<dbReference type="Proteomes" id="UP000027583">
    <property type="component" value="Unassembled WGS sequence"/>
</dbReference>
<dbReference type="InterPro" id="IPR021868">
    <property type="entry name" value="Alpha_2_Macroglob_MG3"/>
</dbReference>
<dbReference type="InterPro" id="IPR041203">
    <property type="entry name" value="Bact_A2M_MG5"/>
</dbReference>
<dbReference type="eggNOG" id="COG2373">
    <property type="taxonomic scope" value="Bacteria"/>
</dbReference>
<evidence type="ECO:0000256" key="3">
    <source>
        <dbReference type="SAM" id="MobiDB-lite"/>
    </source>
</evidence>
<dbReference type="InterPro" id="IPR011625">
    <property type="entry name" value="A2M_N_BRD"/>
</dbReference>
<dbReference type="SUPFAM" id="SSF48239">
    <property type="entry name" value="Terpenoid cyclases/Protein prenyltransferases"/>
    <property type="match status" value="1"/>
</dbReference>
<dbReference type="Pfam" id="PF17962">
    <property type="entry name" value="bMG6"/>
    <property type="match status" value="1"/>
</dbReference>
<dbReference type="Pfam" id="PF21142">
    <property type="entry name" value="A2M_bMG2"/>
    <property type="match status" value="1"/>
</dbReference>
<evidence type="ECO:0000259" key="6">
    <source>
        <dbReference type="SMART" id="SM01360"/>
    </source>
</evidence>
<dbReference type="SMART" id="SM01360">
    <property type="entry name" value="A2M"/>
    <property type="match status" value="1"/>
</dbReference>
<dbReference type="InterPro" id="IPR049120">
    <property type="entry name" value="A2M_bMG2"/>
</dbReference>
<dbReference type="Gene3D" id="2.60.40.1930">
    <property type="match status" value="1"/>
</dbReference>
<protein>
    <submittedName>
        <fullName evidence="7">Uncharacterized protein</fullName>
    </submittedName>
</protein>
<feature type="domain" description="Alpha-2-macroglobulin bait region" evidence="5">
    <location>
        <begin position="752"/>
        <end position="894"/>
    </location>
</feature>
<feature type="chain" id="PRO_5001585540" evidence="4">
    <location>
        <begin position="36"/>
        <end position="1683"/>
    </location>
</feature>
<proteinExistence type="inferred from homology"/>
<evidence type="ECO:0000256" key="4">
    <source>
        <dbReference type="SAM" id="SignalP"/>
    </source>
</evidence>
<dbReference type="Pfam" id="PF11974">
    <property type="entry name" value="bMG3"/>
    <property type="match status" value="1"/>
</dbReference>
<dbReference type="InterPro" id="IPR008930">
    <property type="entry name" value="Terpenoid_cyclase/PrenylTrfase"/>
</dbReference>
<dbReference type="PANTHER" id="PTHR40094">
    <property type="entry name" value="ALPHA-2-MACROGLOBULIN HOMOLOG"/>
    <property type="match status" value="1"/>
</dbReference>
<dbReference type="InterPro" id="IPR001599">
    <property type="entry name" value="Macroglobln_a2"/>
</dbReference>
<dbReference type="InterPro" id="IPR041246">
    <property type="entry name" value="Bact_MG10"/>
</dbReference>
<dbReference type="InterPro" id="IPR002890">
    <property type="entry name" value="MG2"/>
</dbReference>
<evidence type="ECO:0000259" key="5">
    <source>
        <dbReference type="SMART" id="SM01359"/>
    </source>
</evidence>
<feature type="region of interest" description="Disordered" evidence="3">
    <location>
        <begin position="1568"/>
        <end position="1594"/>
    </location>
</feature>
<evidence type="ECO:0000313" key="8">
    <source>
        <dbReference type="Proteomes" id="UP000027583"/>
    </source>
</evidence>
<dbReference type="Pfam" id="PF17973">
    <property type="entry name" value="bMG10"/>
    <property type="match status" value="1"/>
</dbReference>
<evidence type="ECO:0000313" key="7">
    <source>
        <dbReference type="EMBL" id="CDG38336.1"/>
    </source>
</evidence>
<evidence type="ECO:0000256" key="2">
    <source>
        <dbReference type="ARBA" id="ARBA00022729"/>
    </source>
</evidence>
<sequence>MTRKFPGISARVAVLCAPLLGSVLISVLASGAAFAAPMQFQRSLLNTGGKSPEFCLRFAAPLDSQAGPHYADHVQITPSLRPEISLRNRDLCLGGLAWATRYNVTLTSGMHDARGNVLADPVVVSMATGDRTPSLSLAGEGFILPRHSVAGLDVQTVNIERVRVSVWRLSPVATQSMTSDESYPRVDTGVTSLEGYEFNNLREKRLSQIWTGTMDTPGTRNATTVTAFPIARVIAGKKPGLYLVTAESARTPKSDSRIAAPHTPPRTSDSYDESESLSIAAHWVNVSDMALTTMRGADGLHVFARALSTALPMKGVSIRLVSQGGDDLGQAVSDATGGVAFPVGLIKGKGADQPVSLIAMSPTGDYATSSLTQAWFDFSDRGAEGHKAPGPQQAVIATDRGIYRPGETINTTLILRDAQGRALPDLPLDLVLRRPDGVKAQTLHLTPQASGGLVTSLALSAAAAAGNWTLEAYVDPTSPPVGRASVLVQDFVPQTIAVDATPASPFITEGQKLGIAVEGRYLYGAPAAHLRGEGVLRVMRDGTPVAEAKGFVFGLQTQNFSPDQQSLAVPDTDDSGHAALSVLPEIPNGLTLPLKAEIRLSLFDPAGRSVSKILTLPIRRNRPLIGVRVTPPASGGELETRSVPVDVIALNPDNKALANHVLKWTIVRENETYDWIRNSQGWHFIRHVIDEPLQNGTLTTDASGRAHFATELDGGRYRVILSDPQSNAASSSRFATGWWSDSTEKPNAPDRLSLTVRDKILPVGGETVVHVQAPFAGEAQIVIATDKVESTKTVTLPKGGLDIPVKAEAGWPGGAYVLVTAYRPLDTPVRPHEPSRAVGLGYIGLDQSAHHLKIALDAPAVLRPQGHAVLPLTVTGGKKVHLVVSAVDQGILALTQWKLPDAFDLVYGRRAFALDIRDSYAHLMTPVGQGGEIREGGDEGGDGGGGLSVTSTRIVSLFSGIITTDDAGHAAIPLDIPDFEGTLHLMVTAWSDDALGTAESDVLVRDPVFADLTLPRFLAPGDVTDSLVSIVNTEGEAGRYTATLSATGPIRITGPGHFEANFAKGARQSFRAGLQAGDSGIAHMTIRVQDKAGRPVLTRGWDLQVRPGHLPFTRSVVKPQAPGESYEASADLLAPFEPGSSRVTLGYSGVHGIDTIGLLQTLEAGYGTDSVSLAASARGLLAFKGHDELARLTVPEGADKRINSAIAMLVDREDAGGRFGSWRLNDGRLFPWEQLYVVDFLVHAKEAGYGVPAPALDRALDWLETSQAQSPGDASRDERNSEGAVTPETRAYALYVLARAGRLDIGALRALGDRTTARTSNGVSRIYWGDTAANAAFADALALGHLAGGLSLGNERGMSNTLFGMAVDALGPVRSGRPAASDPFYWIYLRDLGGLVPLAAESGNKGLAQKLIDRFGQLDVSLSSLPAETTTAMLEAARAMERPDPARGIAVNGKEMPRPIAMPVAFAPEPSALQGYRLTNTGTTPLWLTETVTGTPREAPDAVNAGMTLRVSMLTMSGDPYDPGQGHQNDRFIVLVQGEAQDRNAHHCLLTDLLPAGWEIESLVQAHGHGMGRDRDGDEGTDDDDGREASQSGGSMFASLGELTVPHHVAIRDDRLTVAFDIAGGSYRPSDANLLGSNAFRLAYIVRAVAPGQFLRPETMVKDRFSPSVMARSASSRIVIAPR</sequence>
<dbReference type="InterPro" id="IPR026284">
    <property type="entry name" value="A2MG_proteobact"/>
</dbReference>
<organism evidence="7 8">
    <name type="scientific">Asaia bogorensis</name>
    <dbReference type="NCBI Taxonomy" id="91915"/>
    <lineage>
        <taxon>Bacteria</taxon>
        <taxon>Pseudomonadati</taxon>
        <taxon>Pseudomonadota</taxon>
        <taxon>Alphaproteobacteria</taxon>
        <taxon>Acetobacterales</taxon>
        <taxon>Acetobacteraceae</taxon>
        <taxon>Asaia</taxon>
    </lineage>
</organism>
<dbReference type="GO" id="GO:0004866">
    <property type="term" value="F:endopeptidase inhibitor activity"/>
    <property type="evidence" value="ECO:0007669"/>
    <property type="project" value="InterPro"/>
</dbReference>
<evidence type="ECO:0000256" key="1">
    <source>
        <dbReference type="ARBA" id="ARBA00010556"/>
    </source>
</evidence>
<comment type="caution">
    <text evidence="7">The sequence shown here is derived from an EMBL/GenBank/DDBJ whole genome shotgun (WGS) entry which is preliminary data.</text>
</comment>
<dbReference type="PANTHER" id="PTHR40094:SF1">
    <property type="entry name" value="UBIQUITIN DOMAIN-CONTAINING PROTEIN"/>
    <property type="match status" value="1"/>
</dbReference>
<dbReference type="PIRSF" id="PIRSF038980">
    <property type="entry name" value="A2M_bac"/>
    <property type="match status" value="1"/>
</dbReference>
<reference evidence="7 8" key="2">
    <citation type="journal article" date="2014" name="PLoS ONE">
        <title>Evolution of mitochondria reconstructed from the energy metabolism of living bacteria.</title>
        <authorList>
            <person name="Degli Esposti M."/>
            <person name="Chouaia B."/>
            <person name="Comandatore F."/>
            <person name="Crotti E."/>
            <person name="Sassera D."/>
            <person name="Lievens P.M."/>
            <person name="Daffonchio D."/>
            <person name="Bandi C."/>
        </authorList>
    </citation>
    <scope>NUCLEOTIDE SEQUENCE [LARGE SCALE GENOMIC DNA]</scope>
    <source>
        <strain evidence="7 8">SF2.1</strain>
    </source>
</reference>
<accession>A0A060QGE1</accession>
<dbReference type="Pfam" id="PF07703">
    <property type="entry name" value="A2M_BRD"/>
    <property type="match status" value="1"/>
</dbReference>
<name>A0A060QGE1_9PROT</name>
<dbReference type="Gene3D" id="1.50.10.20">
    <property type="match status" value="1"/>
</dbReference>
<feature type="region of interest" description="Disordered" evidence="3">
    <location>
        <begin position="252"/>
        <end position="273"/>
    </location>
</feature>
<dbReference type="SMART" id="SM01359">
    <property type="entry name" value="A2M_N_2"/>
    <property type="match status" value="1"/>
</dbReference>
<keyword evidence="2 4" id="KW-0732">Signal</keyword>
<reference evidence="7 8" key="1">
    <citation type="journal article" date="2014" name="Genome Biol. Evol.">
        <title>Acetic acid bacteria genomes reveal functional traits for adaptation to life in insect guts.</title>
        <authorList>
            <person name="Chouaia B."/>
            <person name="Gaiarsa S."/>
            <person name="Crotti E."/>
            <person name="Comandatore F."/>
            <person name="Degli Esposti M."/>
            <person name="Ricci I."/>
            <person name="Alma A."/>
            <person name="Favia G."/>
            <person name="Bandi C."/>
            <person name="Daffonchio D."/>
        </authorList>
    </citation>
    <scope>NUCLEOTIDE SEQUENCE [LARGE SCALE GENOMIC DNA]</scope>
    <source>
        <strain evidence="7 8">SF2.1</strain>
    </source>
</reference>
<dbReference type="InterPro" id="IPR051802">
    <property type="entry name" value="YfhM-like"/>
</dbReference>
<dbReference type="Pfam" id="PF00207">
    <property type="entry name" value="A2M"/>
    <property type="match status" value="1"/>
</dbReference>
<dbReference type="EMBL" id="CBLX010000003">
    <property type="protein sequence ID" value="CDG38336.1"/>
    <property type="molecule type" value="Genomic_DNA"/>
</dbReference>
<dbReference type="InterPro" id="IPR041462">
    <property type="entry name" value="Bact_A2M_MG6"/>
</dbReference>
<dbReference type="Pfam" id="PF01835">
    <property type="entry name" value="MG2"/>
    <property type="match status" value="1"/>
</dbReference>
<feature type="domain" description="Alpha-2-macroglobulin" evidence="6">
    <location>
        <begin position="956"/>
        <end position="1044"/>
    </location>
</feature>
<gene>
    <name evidence="7" type="ORF">ASAP_0291</name>
</gene>
<dbReference type="Pfam" id="PF17972">
    <property type="entry name" value="bMG5"/>
    <property type="match status" value="1"/>
</dbReference>
<feature type="signal peptide" evidence="4">
    <location>
        <begin position="1"/>
        <end position="35"/>
    </location>
</feature>
<comment type="similarity">
    <text evidence="1">Belongs to the protease inhibitor I39 (alpha-2-macroglobulin) family. Bacterial alpha-2-macroglobulin subfamily.</text>
</comment>
<dbReference type="RefSeq" id="WP_035443880.1">
    <property type="nucleotide sequence ID" value="NZ_CBLX010000003.1"/>
</dbReference>